<dbReference type="GO" id="GO:0004519">
    <property type="term" value="F:endonuclease activity"/>
    <property type="evidence" value="ECO:0007669"/>
    <property type="project" value="UniProtKB-KW"/>
</dbReference>
<dbReference type="InterPro" id="IPR036397">
    <property type="entry name" value="RNaseH_sf"/>
</dbReference>
<accession>A0A8H3TM32</accession>
<dbReference type="GO" id="GO:0005634">
    <property type="term" value="C:nucleus"/>
    <property type="evidence" value="ECO:0007669"/>
    <property type="project" value="UniProtKB-ARBA"/>
</dbReference>
<keyword evidence="11" id="KW-0808">Transferase</keyword>
<organism evidence="16 17">
    <name type="scientific">Naganishia liquefaciens</name>
    <dbReference type="NCBI Taxonomy" id="104408"/>
    <lineage>
        <taxon>Eukaryota</taxon>
        <taxon>Fungi</taxon>
        <taxon>Dikarya</taxon>
        <taxon>Basidiomycota</taxon>
        <taxon>Agaricomycotina</taxon>
        <taxon>Tremellomycetes</taxon>
        <taxon>Filobasidiales</taxon>
        <taxon>Filobasidiaceae</taxon>
        <taxon>Naganishia</taxon>
    </lineage>
</organism>
<dbReference type="GO" id="GO:0006310">
    <property type="term" value="P:DNA recombination"/>
    <property type="evidence" value="ECO:0007669"/>
    <property type="project" value="UniProtKB-KW"/>
</dbReference>
<proteinExistence type="predicted"/>
<dbReference type="OrthoDB" id="7691805at2759"/>
<name>A0A8H3TM32_9TREE</name>
<keyword evidence="3" id="KW-0540">Nuclease</keyword>
<dbReference type="PANTHER" id="PTHR42648">
    <property type="entry name" value="TRANSPOSASE, PUTATIVE-RELATED"/>
    <property type="match status" value="1"/>
</dbReference>
<evidence type="ECO:0000256" key="7">
    <source>
        <dbReference type="ARBA" id="ARBA00022842"/>
    </source>
</evidence>
<dbReference type="GO" id="GO:0032196">
    <property type="term" value="P:transposition"/>
    <property type="evidence" value="ECO:0007669"/>
    <property type="project" value="UniProtKB-KW"/>
</dbReference>
<dbReference type="AlphaFoldDB" id="A0A8H3TM32"/>
<evidence type="ECO:0000256" key="1">
    <source>
        <dbReference type="ARBA" id="ARBA00022578"/>
    </source>
</evidence>
<keyword evidence="9" id="KW-0229">DNA integration</keyword>
<dbReference type="SUPFAM" id="SSF53098">
    <property type="entry name" value="Ribonuclease H-like"/>
    <property type="match status" value="1"/>
</dbReference>
<evidence type="ECO:0000256" key="8">
    <source>
        <dbReference type="ARBA" id="ARBA00022884"/>
    </source>
</evidence>
<evidence type="ECO:0000313" key="16">
    <source>
        <dbReference type="EMBL" id="GHJ83600.1"/>
    </source>
</evidence>
<keyword evidence="4" id="KW-0479">Metal-binding</keyword>
<keyword evidence="17" id="KW-1185">Reference proteome</keyword>
<feature type="domain" description="Integrase catalytic" evidence="15">
    <location>
        <begin position="138"/>
        <end position="307"/>
    </location>
</feature>
<dbReference type="Pfam" id="PF00665">
    <property type="entry name" value="rve"/>
    <property type="match status" value="1"/>
</dbReference>
<evidence type="ECO:0000256" key="11">
    <source>
        <dbReference type="ARBA" id="ARBA00022932"/>
    </source>
</evidence>
<keyword evidence="5" id="KW-0255">Endonuclease</keyword>
<evidence type="ECO:0000256" key="3">
    <source>
        <dbReference type="ARBA" id="ARBA00022722"/>
    </source>
</evidence>
<dbReference type="EMBL" id="BLZA01000002">
    <property type="protein sequence ID" value="GHJ83600.1"/>
    <property type="molecule type" value="Genomic_DNA"/>
</dbReference>
<dbReference type="GO" id="GO:0046872">
    <property type="term" value="F:metal ion binding"/>
    <property type="evidence" value="ECO:0007669"/>
    <property type="project" value="UniProtKB-KW"/>
</dbReference>
<dbReference type="GO" id="GO:0003964">
    <property type="term" value="F:RNA-directed DNA polymerase activity"/>
    <property type="evidence" value="ECO:0007669"/>
    <property type="project" value="UniProtKB-KW"/>
</dbReference>
<comment type="caution">
    <text evidence="16">The sequence shown here is derived from an EMBL/GenBank/DDBJ whole genome shotgun (WGS) entry which is preliminary data.</text>
</comment>
<keyword evidence="11" id="KW-0239">DNA-directed DNA polymerase</keyword>
<reference evidence="16" key="1">
    <citation type="submission" date="2020-07" db="EMBL/GenBank/DDBJ databases">
        <title>Draft Genome Sequence of a Deep-Sea Yeast, Naganishia (Cryptococcus) liquefaciens strain N6.</title>
        <authorList>
            <person name="Han Y.W."/>
            <person name="Kajitani R."/>
            <person name="Morimoto H."/>
            <person name="Parhat M."/>
            <person name="Tsubouchi H."/>
            <person name="Bakenova O."/>
            <person name="Ogata M."/>
            <person name="Argunhan B."/>
            <person name="Aoki R."/>
            <person name="Kajiwara S."/>
            <person name="Itoh T."/>
            <person name="Iwasaki H."/>
        </authorList>
    </citation>
    <scope>NUCLEOTIDE SEQUENCE</scope>
    <source>
        <strain evidence="16">N6</strain>
    </source>
</reference>
<keyword evidence="6" id="KW-0378">Hydrolase</keyword>
<evidence type="ECO:0000256" key="6">
    <source>
        <dbReference type="ARBA" id="ARBA00022801"/>
    </source>
</evidence>
<evidence type="ECO:0000256" key="4">
    <source>
        <dbReference type="ARBA" id="ARBA00022723"/>
    </source>
</evidence>
<evidence type="ECO:0000256" key="10">
    <source>
        <dbReference type="ARBA" id="ARBA00022918"/>
    </source>
</evidence>
<gene>
    <name evidence="16" type="ORF">NliqN6_0002</name>
</gene>
<sequence>MTTAGDDVVSEEDGIVAMSLPDSKKLVPQDVTHLPSAPASWLSLGSLQQKGWTFDFIKGSMSLGSHPLQMYNVGPRGRLQKGKLHAICLPLVLPERKVVKTVPLKIADSSESEFKMEDCEVCAIAKATRLTFGNVSVPGKVPLEIVHSDIAGPLKPAENGDVYYITYIDDFTEYLFAYSLPDKTALGVLNSFKFFQAMVERAFSCKIQVLRTDGGGEYKDIMGQYLRQAGIVQQVTTPYTPQRNGRAERMNRTIKEILASMLIDAKIGMRYWNYGLKHALVLWNTGRVFDGVTLEERGHKRRVDYSKIQPFGAECWVRIPPENRRKADLTVPKAWKGKLLSIYFPGSGYIVLLDGDAEELIFSRDVPKLERPMQNSIIT</sequence>
<keyword evidence="10" id="KW-0695">RNA-directed DNA polymerase</keyword>
<dbReference type="PANTHER" id="PTHR42648:SF11">
    <property type="entry name" value="TRANSPOSON TY4-P GAG-POL POLYPROTEIN"/>
    <property type="match status" value="1"/>
</dbReference>
<dbReference type="Gene3D" id="3.30.420.10">
    <property type="entry name" value="Ribonuclease H-like superfamily/Ribonuclease H"/>
    <property type="match status" value="1"/>
</dbReference>
<keyword evidence="12" id="KW-0233">DNA recombination</keyword>
<dbReference type="GO" id="GO:0003723">
    <property type="term" value="F:RNA binding"/>
    <property type="evidence" value="ECO:0007669"/>
    <property type="project" value="UniProtKB-KW"/>
</dbReference>
<dbReference type="Proteomes" id="UP000620104">
    <property type="component" value="Unassembled WGS sequence"/>
</dbReference>
<dbReference type="GO" id="GO:0015074">
    <property type="term" value="P:DNA integration"/>
    <property type="evidence" value="ECO:0007669"/>
    <property type="project" value="UniProtKB-KW"/>
</dbReference>
<evidence type="ECO:0000256" key="14">
    <source>
        <dbReference type="ARBA" id="ARBA00049244"/>
    </source>
</evidence>
<evidence type="ECO:0000259" key="15">
    <source>
        <dbReference type="PROSITE" id="PS50994"/>
    </source>
</evidence>
<comment type="catalytic activity">
    <reaction evidence="14">
        <text>DNA(n) + a 2'-deoxyribonucleoside 5'-triphosphate = DNA(n+1) + diphosphate</text>
        <dbReference type="Rhea" id="RHEA:22508"/>
        <dbReference type="Rhea" id="RHEA-COMP:17339"/>
        <dbReference type="Rhea" id="RHEA-COMP:17340"/>
        <dbReference type="ChEBI" id="CHEBI:33019"/>
        <dbReference type="ChEBI" id="CHEBI:61560"/>
        <dbReference type="ChEBI" id="CHEBI:173112"/>
        <dbReference type="EC" id="2.7.7.7"/>
    </reaction>
</comment>
<evidence type="ECO:0000256" key="9">
    <source>
        <dbReference type="ARBA" id="ARBA00022908"/>
    </source>
</evidence>
<evidence type="ECO:0000256" key="5">
    <source>
        <dbReference type="ARBA" id="ARBA00022759"/>
    </source>
</evidence>
<dbReference type="InterPro" id="IPR039537">
    <property type="entry name" value="Retrotran_Ty1/copia-like"/>
</dbReference>
<keyword evidence="7" id="KW-0460">Magnesium</keyword>
<protein>
    <recommendedName>
        <fullName evidence="15">Integrase catalytic domain-containing protein</fullName>
    </recommendedName>
</protein>
<evidence type="ECO:0000256" key="2">
    <source>
        <dbReference type="ARBA" id="ARBA00022695"/>
    </source>
</evidence>
<keyword evidence="2" id="KW-0548">Nucleotidyltransferase</keyword>
<comment type="catalytic activity">
    <reaction evidence="13">
        <text>DNA(n) + a 2'-deoxyribonucleoside 5'-triphosphate = DNA(n+1) + diphosphate</text>
        <dbReference type="Rhea" id="RHEA:22508"/>
        <dbReference type="Rhea" id="RHEA-COMP:17339"/>
        <dbReference type="Rhea" id="RHEA-COMP:17340"/>
        <dbReference type="ChEBI" id="CHEBI:33019"/>
        <dbReference type="ChEBI" id="CHEBI:61560"/>
        <dbReference type="ChEBI" id="CHEBI:173112"/>
        <dbReference type="EC" id="2.7.7.49"/>
    </reaction>
</comment>
<evidence type="ECO:0000313" key="17">
    <source>
        <dbReference type="Proteomes" id="UP000620104"/>
    </source>
</evidence>
<dbReference type="PROSITE" id="PS50994">
    <property type="entry name" value="INTEGRASE"/>
    <property type="match status" value="1"/>
</dbReference>
<keyword evidence="1" id="KW-0815">Transposition</keyword>
<dbReference type="GO" id="GO:0003887">
    <property type="term" value="F:DNA-directed DNA polymerase activity"/>
    <property type="evidence" value="ECO:0007669"/>
    <property type="project" value="UniProtKB-KW"/>
</dbReference>
<keyword evidence="8" id="KW-0694">RNA-binding</keyword>
<dbReference type="InterPro" id="IPR012337">
    <property type="entry name" value="RNaseH-like_sf"/>
</dbReference>
<dbReference type="GO" id="GO:0016787">
    <property type="term" value="F:hydrolase activity"/>
    <property type="evidence" value="ECO:0007669"/>
    <property type="project" value="UniProtKB-KW"/>
</dbReference>
<dbReference type="InterPro" id="IPR001584">
    <property type="entry name" value="Integrase_cat-core"/>
</dbReference>
<evidence type="ECO:0000256" key="13">
    <source>
        <dbReference type="ARBA" id="ARBA00048173"/>
    </source>
</evidence>
<evidence type="ECO:0000256" key="12">
    <source>
        <dbReference type="ARBA" id="ARBA00023172"/>
    </source>
</evidence>